<organism evidence="16 18">
    <name type="scientific">Streptomyces griseoaurantiacus</name>
    <dbReference type="NCBI Taxonomy" id="68213"/>
    <lineage>
        <taxon>Bacteria</taxon>
        <taxon>Bacillati</taxon>
        <taxon>Actinomycetota</taxon>
        <taxon>Actinomycetes</taxon>
        <taxon>Kitasatosporales</taxon>
        <taxon>Streptomycetaceae</taxon>
        <taxon>Streptomyces</taxon>
        <taxon>Streptomyces aurantiacus group</taxon>
    </lineage>
</organism>
<evidence type="ECO:0000256" key="13">
    <source>
        <dbReference type="ARBA" id="ARBA00023157"/>
    </source>
</evidence>
<dbReference type="EC" id="3.4.24.77" evidence="5"/>
<comment type="subcellular location">
    <subcellularLocation>
        <location evidence="3">Secreted</location>
    </subcellularLocation>
</comment>
<dbReference type="Proteomes" id="UP001432161">
    <property type="component" value="Chromosome"/>
</dbReference>
<dbReference type="SUPFAM" id="SSF55486">
    <property type="entry name" value="Metalloproteases ('zincins'), catalytic domain"/>
    <property type="match status" value="1"/>
</dbReference>
<feature type="signal peptide" evidence="15">
    <location>
        <begin position="1"/>
        <end position="28"/>
    </location>
</feature>
<evidence type="ECO:0000256" key="1">
    <source>
        <dbReference type="ARBA" id="ARBA00000612"/>
    </source>
</evidence>
<evidence type="ECO:0000313" key="19">
    <source>
        <dbReference type="Proteomes" id="UP001432161"/>
    </source>
</evidence>
<keyword evidence="19" id="KW-1185">Reference proteome</keyword>
<dbReference type="Pfam" id="PF02031">
    <property type="entry name" value="Peptidase_M7"/>
    <property type="match status" value="1"/>
</dbReference>
<dbReference type="PRINTS" id="PR00787">
    <property type="entry name" value="NEUTRALPTASE"/>
</dbReference>
<keyword evidence="7" id="KW-0964">Secreted</keyword>
<evidence type="ECO:0000256" key="11">
    <source>
        <dbReference type="ARBA" id="ARBA00022833"/>
    </source>
</evidence>
<keyword evidence="9" id="KW-0479">Metal-binding</keyword>
<dbReference type="Gene3D" id="3.40.390.10">
    <property type="entry name" value="Collagenase (Catalytic Domain)"/>
    <property type="match status" value="1"/>
</dbReference>
<dbReference type="GO" id="GO:0006508">
    <property type="term" value="P:proteolysis"/>
    <property type="evidence" value="ECO:0007669"/>
    <property type="project" value="UniProtKB-KW"/>
</dbReference>
<reference evidence="16 18" key="1">
    <citation type="submission" date="2016-10" db="EMBL/GenBank/DDBJ databases">
        <authorList>
            <person name="de Groot N.N."/>
        </authorList>
    </citation>
    <scope>NUCLEOTIDE SEQUENCE [LARGE SCALE GENOMIC DNA]</scope>
    <source>
        <strain evidence="16 18">CGMCC 4.1859</strain>
    </source>
</reference>
<dbReference type="InterPro" id="IPR000013">
    <property type="entry name" value="Peptidase_M7"/>
</dbReference>
<evidence type="ECO:0000256" key="15">
    <source>
        <dbReference type="SAM" id="SignalP"/>
    </source>
</evidence>
<keyword evidence="8" id="KW-0645">Protease</keyword>
<dbReference type="GO" id="GO:0005576">
    <property type="term" value="C:extracellular region"/>
    <property type="evidence" value="ECO:0007669"/>
    <property type="project" value="UniProtKB-SubCell"/>
</dbReference>
<keyword evidence="13" id="KW-1015">Disulfide bond</keyword>
<dbReference type="InterPro" id="IPR024079">
    <property type="entry name" value="MetalloPept_cat_dom_sf"/>
</dbReference>
<comment type="similarity">
    <text evidence="4">Belongs to the peptidase M7 family.</text>
</comment>
<sequence length="183" mass="19159">MRRRVLSLISALACAGAVALGTPSPAGAAAPEPETVPIDLLLAGSYAEPVREAMRIWNTSVPGIRFVEQSTPASLRVKEYTTATGTGSHVYVNGLGRGWVYLETGDAQVYRPTRVAVHELGHILSLPDLGPGSPCSKVMSGGWAGPECVNTQPDAEEISEVAAFFAAHDVGDPVPGWPPPSDD</sequence>
<keyword evidence="11" id="KW-0862">Zinc</keyword>
<dbReference type="AlphaFoldDB" id="A0A1G7G4D6"/>
<comment type="cofactor">
    <cofactor evidence="2">
        <name>Zn(2+)</name>
        <dbReference type="ChEBI" id="CHEBI:29105"/>
    </cofactor>
</comment>
<evidence type="ECO:0000256" key="9">
    <source>
        <dbReference type="ARBA" id="ARBA00022723"/>
    </source>
</evidence>
<evidence type="ECO:0000313" key="18">
    <source>
        <dbReference type="Proteomes" id="UP000198614"/>
    </source>
</evidence>
<keyword evidence="10 17" id="KW-0378">Hydrolase</keyword>
<evidence type="ECO:0000256" key="3">
    <source>
        <dbReference type="ARBA" id="ARBA00004613"/>
    </source>
</evidence>
<accession>A0A1G7G4D6</accession>
<comment type="catalytic activity">
    <reaction evidence="1">
        <text>Hydrolyzes proteins with a preference for Tyr or Phe in the P1' position. Has no action on amino-acid p-nitroanilides.</text>
        <dbReference type="EC" id="3.4.24.77"/>
    </reaction>
</comment>
<evidence type="ECO:0000313" key="16">
    <source>
        <dbReference type="EMBL" id="SDE82992.1"/>
    </source>
</evidence>
<evidence type="ECO:0000313" key="17">
    <source>
        <dbReference type="EMBL" id="WUR37460.1"/>
    </source>
</evidence>
<dbReference type="EMBL" id="CP108330">
    <property type="protein sequence ID" value="WUR37460.1"/>
    <property type="molecule type" value="Genomic_DNA"/>
</dbReference>
<evidence type="ECO:0000256" key="12">
    <source>
        <dbReference type="ARBA" id="ARBA00023049"/>
    </source>
</evidence>
<proteinExistence type="inferred from homology"/>
<gene>
    <name evidence="17" type="ORF">OHN36_09780</name>
    <name evidence="16" type="ORF">SAMN05216260_10466</name>
</gene>
<dbReference type="Proteomes" id="UP000198614">
    <property type="component" value="Unassembled WGS sequence"/>
</dbReference>
<evidence type="ECO:0000256" key="4">
    <source>
        <dbReference type="ARBA" id="ARBA00006571"/>
    </source>
</evidence>
<keyword evidence="12 17" id="KW-0482">Metalloprotease</keyword>
<evidence type="ECO:0000256" key="10">
    <source>
        <dbReference type="ARBA" id="ARBA00022801"/>
    </source>
</evidence>
<name>A0A1G7G4D6_9ACTN</name>
<dbReference type="GO" id="GO:0008270">
    <property type="term" value="F:zinc ion binding"/>
    <property type="evidence" value="ECO:0007669"/>
    <property type="project" value="InterPro"/>
</dbReference>
<keyword evidence="15" id="KW-0732">Signal</keyword>
<reference evidence="17" key="2">
    <citation type="submission" date="2022-10" db="EMBL/GenBank/DDBJ databases">
        <title>The complete genomes of actinobacterial strains from the NBC collection.</title>
        <authorList>
            <person name="Joergensen T.S."/>
            <person name="Alvarez Arevalo M."/>
            <person name="Sterndorff E.B."/>
            <person name="Faurdal D."/>
            <person name="Vuksanovic O."/>
            <person name="Mourched A.-S."/>
            <person name="Charusanti P."/>
            <person name="Shaw S."/>
            <person name="Blin K."/>
            <person name="Weber T."/>
        </authorList>
    </citation>
    <scope>NUCLEOTIDE SEQUENCE</scope>
    <source>
        <strain evidence="17">NBC_00489</strain>
    </source>
</reference>
<evidence type="ECO:0000256" key="2">
    <source>
        <dbReference type="ARBA" id="ARBA00001947"/>
    </source>
</evidence>
<evidence type="ECO:0000256" key="8">
    <source>
        <dbReference type="ARBA" id="ARBA00022670"/>
    </source>
</evidence>
<evidence type="ECO:0000256" key="14">
    <source>
        <dbReference type="ARBA" id="ARBA00029927"/>
    </source>
</evidence>
<dbReference type="EMBL" id="FNAX01000004">
    <property type="protein sequence ID" value="SDE82992.1"/>
    <property type="molecule type" value="Genomic_DNA"/>
</dbReference>
<feature type="chain" id="PRO_5011528916" description="Extracellular small neutral protease" evidence="15">
    <location>
        <begin position="29"/>
        <end position="183"/>
    </location>
</feature>
<evidence type="ECO:0000256" key="6">
    <source>
        <dbReference type="ARBA" id="ARBA00019129"/>
    </source>
</evidence>
<evidence type="ECO:0000256" key="5">
    <source>
        <dbReference type="ARBA" id="ARBA00012325"/>
    </source>
</evidence>
<dbReference type="GO" id="GO:0004222">
    <property type="term" value="F:metalloendopeptidase activity"/>
    <property type="evidence" value="ECO:0007669"/>
    <property type="project" value="InterPro"/>
</dbReference>
<protein>
    <recommendedName>
        <fullName evidence="6">Extracellular small neutral protease</fullName>
        <ecNumber evidence="5">3.4.24.77</ecNumber>
    </recommendedName>
    <alternativeName>
        <fullName evidence="14">Snapalysin</fullName>
    </alternativeName>
</protein>
<evidence type="ECO:0000256" key="7">
    <source>
        <dbReference type="ARBA" id="ARBA00022525"/>
    </source>
</evidence>